<evidence type="ECO:0000313" key="1">
    <source>
        <dbReference type="EMBL" id="QEL10813.1"/>
    </source>
</evidence>
<dbReference type="OrthoDB" id="9955132at2"/>
<name>A0A1S1NYK4_9GAMM</name>
<gene>
    <name evidence="1" type="ORF">FY550_06550</name>
</gene>
<sequence>MTILPCHHVLHSIGWASCMIAGMLAISGCVGTGTADDAAIRKLMAYGEDRANALAIATDRAGQQCVKSGHRLQILSTRVTPPDPQAEKDLHAPETLPPALGEIAAGSQEGEFWRVELGYRCQ</sequence>
<proteinExistence type="predicted"/>
<accession>A0A1S1NYK4</accession>
<dbReference type="STRING" id="657387.BH688_02785"/>
<dbReference type="KEGG" id="kuy:FY550_06550"/>
<dbReference type="EMBL" id="CP043420">
    <property type="protein sequence ID" value="QEL10813.1"/>
    <property type="molecule type" value="Genomic_DNA"/>
</dbReference>
<evidence type="ECO:0000313" key="2">
    <source>
        <dbReference type="Proteomes" id="UP000322553"/>
    </source>
</evidence>
<keyword evidence="2" id="KW-1185">Reference proteome</keyword>
<dbReference type="RefSeq" id="WP_070976921.1">
    <property type="nucleotide sequence ID" value="NZ_CP043420.1"/>
</dbReference>
<dbReference type="Proteomes" id="UP000322553">
    <property type="component" value="Chromosome"/>
</dbReference>
<reference evidence="1 2" key="1">
    <citation type="submission" date="2019-08" db="EMBL/GenBank/DDBJ databases">
        <title>Complete genome sequence of Kushneria sp. YCWA18, a halophilic phosphate-solubilizing bacterium isolated from Daqiao saltern in China.</title>
        <authorList>
            <person name="Du G.-X."/>
            <person name="Qu L.-Y."/>
        </authorList>
    </citation>
    <scope>NUCLEOTIDE SEQUENCE [LARGE SCALE GENOMIC DNA]</scope>
    <source>
        <strain evidence="1 2">YCWA18</strain>
    </source>
</reference>
<dbReference type="AlphaFoldDB" id="A0A1S1NYK4"/>
<protein>
    <submittedName>
        <fullName evidence="1">Uncharacterized protein</fullName>
    </submittedName>
</protein>
<organism evidence="1 2">
    <name type="scientific">Kushneria phosphatilytica</name>
    <dbReference type="NCBI Taxonomy" id="657387"/>
    <lineage>
        <taxon>Bacteria</taxon>
        <taxon>Pseudomonadati</taxon>
        <taxon>Pseudomonadota</taxon>
        <taxon>Gammaproteobacteria</taxon>
        <taxon>Oceanospirillales</taxon>
        <taxon>Halomonadaceae</taxon>
        <taxon>Kushneria</taxon>
    </lineage>
</organism>